<evidence type="ECO:0000313" key="2">
    <source>
        <dbReference type="WBParaSite" id="nRc.2.0.1.t22539-RA"/>
    </source>
</evidence>
<dbReference type="Proteomes" id="UP000887565">
    <property type="component" value="Unplaced"/>
</dbReference>
<protein>
    <submittedName>
        <fullName evidence="2">Uncharacterized protein</fullName>
    </submittedName>
</protein>
<dbReference type="AlphaFoldDB" id="A0A915J7U5"/>
<name>A0A915J7U5_ROMCU</name>
<reference evidence="2" key="1">
    <citation type="submission" date="2022-11" db="UniProtKB">
        <authorList>
            <consortium name="WormBaseParasite"/>
        </authorList>
    </citation>
    <scope>IDENTIFICATION</scope>
</reference>
<proteinExistence type="predicted"/>
<organism evidence="1 2">
    <name type="scientific">Romanomermis culicivorax</name>
    <name type="common">Nematode worm</name>
    <dbReference type="NCBI Taxonomy" id="13658"/>
    <lineage>
        <taxon>Eukaryota</taxon>
        <taxon>Metazoa</taxon>
        <taxon>Ecdysozoa</taxon>
        <taxon>Nematoda</taxon>
        <taxon>Enoplea</taxon>
        <taxon>Dorylaimia</taxon>
        <taxon>Mermithida</taxon>
        <taxon>Mermithoidea</taxon>
        <taxon>Mermithidae</taxon>
        <taxon>Romanomermis</taxon>
    </lineage>
</organism>
<sequence>MPEFLDDPLVKCQCLSLQHKTKLVANRELSTCFEEAKACKEHYAQMAILDCNVAIAPAIDQYLHLFLEQANKWPVLTLRELNIFFLESLATSLMMIRCEANPEFNLVIKNQTLRDCKELFDEDAGGIRDIPQILDNEKLIHFD</sequence>
<evidence type="ECO:0000313" key="1">
    <source>
        <dbReference type="Proteomes" id="UP000887565"/>
    </source>
</evidence>
<keyword evidence="1" id="KW-1185">Reference proteome</keyword>
<accession>A0A915J7U5</accession>
<dbReference type="WBParaSite" id="nRc.2.0.1.t22539-RA">
    <property type="protein sequence ID" value="nRc.2.0.1.t22539-RA"/>
    <property type="gene ID" value="nRc.2.0.1.g22539"/>
</dbReference>